<sequence>MTACRRIGARHRRAMLPLAIAASLSLGGCSLSRQMLYSPRSTPPASVSWVQAPPEAITVRTDDGLDLAGYYWPGAPADPDIYVFFHGRNWNALRAAEAAQYLAGAGNAVLVASYRGFRGNPGHLSEAGMTRDAAAFIARARAMAGPNARVWLVGHSIGSAVALRAGAADGHVAGIIAMSAFTSVTDALPRFWRSFVPDRWDNLAALKALTVPVVIIEGSLDPIIPLGSGDDLFSAYGHSSSLVTGENSRHNPDMRILAPWINQAIDAMQNGSLAALPFPPTGWVEKVRRP</sequence>
<dbReference type="RefSeq" id="WP_214623591.1">
    <property type="nucleotide sequence ID" value="NZ_JAHGAW010000007.1"/>
</dbReference>
<gene>
    <name evidence="2" type="ORF">KK488_11310</name>
</gene>
<dbReference type="PANTHER" id="PTHR12277:SF79">
    <property type="entry name" value="XAA-PRO DIPEPTIDYL-PEPTIDASE-RELATED"/>
    <property type="match status" value="1"/>
</dbReference>
<comment type="caution">
    <text evidence="2">The sequence shown here is derived from an EMBL/GenBank/DDBJ whole genome shotgun (WGS) entry which is preliminary data.</text>
</comment>
<protein>
    <submittedName>
        <fullName evidence="2">Alpha/beta fold hydrolase</fullName>
    </submittedName>
</protein>
<dbReference type="InterPro" id="IPR022742">
    <property type="entry name" value="Hydrolase_4"/>
</dbReference>
<dbReference type="SUPFAM" id="SSF53474">
    <property type="entry name" value="alpha/beta-Hydrolases"/>
    <property type="match status" value="1"/>
</dbReference>
<evidence type="ECO:0000259" key="1">
    <source>
        <dbReference type="Pfam" id="PF12146"/>
    </source>
</evidence>
<reference evidence="2" key="1">
    <citation type="submission" date="2021-05" db="EMBL/GenBank/DDBJ databases">
        <title>Genome of Sphingobium sp. strain.</title>
        <authorList>
            <person name="Fan R."/>
        </authorList>
    </citation>
    <scope>NUCLEOTIDE SEQUENCE</scope>
    <source>
        <strain evidence="2">H33</strain>
    </source>
</reference>
<dbReference type="AlphaFoldDB" id="A0A9X1IRQ5"/>
<name>A0A9X1IRQ5_9SPHN</name>
<organism evidence="2 3">
    <name type="scientific">Sphingobium nicotianae</name>
    <dbReference type="NCBI Taxonomy" id="2782607"/>
    <lineage>
        <taxon>Bacteria</taxon>
        <taxon>Pseudomonadati</taxon>
        <taxon>Pseudomonadota</taxon>
        <taxon>Alphaproteobacteria</taxon>
        <taxon>Sphingomonadales</taxon>
        <taxon>Sphingomonadaceae</taxon>
        <taxon>Sphingobium</taxon>
    </lineage>
</organism>
<dbReference type="Proteomes" id="UP001138757">
    <property type="component" value="Unassembled WGS sequence"/>
</dbReference>
<dbReference type="GO" id="GO:0016787">
    <property type="term" value="F:hydrolase activity"/>
    <property type="evidence" value="ECO:0007669"/>
    <property type="project" value="UniProtKB-KW"/>
</dbReference>
<keyword evidence="3" id="KW-1185">Reference proteome</keyword>
<dbReference type="EMBL" id="JAHGAW010000007">
    <property type="protein sequence ID" value="MBT2187529.1"/>
    <property type="molecule type" value="Genomic_DNA"/>
</dbReference>
<dbReference type="Pfam" id="PF12146">
    <property type="entry name" value="Hydrolase_4"/>
    <property type="match status" value="1"/>
</dbReference>
<feature type="domain" description="Serine aminopeptidase S33" evidence="1">
    <location>
        <begin position="82"/>
        <end position="192"/>
    </location>
</feature>
<proteinExistence type="predicted"/>
<dbReference type="PANTHER" id="PTHR12277">
    <property type="entry name" value="ALPHA/BETA HYDROLASE DOMAIN-CONTAINING PROTEIN"/>
    <property type="match status" value="1"/>
</dbReference>
<accession>A0A9X1IRQ5</accession>
<dbReference type="Gene3D" id="3.40.50.1820">
    <property type="entry name" value="alpha/beta hydrolase"/>
    <property type="match status" value="1"/>
</dbReference>
<evidence type="ECO:0000313" key="2">
    <source>
        <dbReference type="EMBL" id="MBT2187529.1"/>
    </source>
</evidence>
<evidence type="ECO:0000313" key="3">
    <source>
        <dbReference type="Proteomes" id="UP001138757"/>
    </source>
</evidence>
<dbReference type="PROSITE" id="PS51257">
    <property type="entry name" value="PROKAR_LIPOPROTEIN"/>
    <property type="match status" value="1"/>
</dbReference>
<dbReference type="InterPro" id="IPR029058">
    <property type="entry name" value="AB_hydrolase_fold"/>
</dbReference>
<keyword evidence="2" id="KW-0378">Hydrolase</keyword>